<keyword evidence="9 10" id="KW-0413">Isomerase</keyword>
<evidence type="ECO:0000256" key="6">
    <source>
        <dbReference type="ARBA" id="ARBA00009541"/>
    </source>
</evidence>
<gene>
    <name evidence="10 15" type="primary">rpe</name>
    <name evidence="15" type="ORF">HMPREF0536_11148</name>
</gene>
<evidence type="ECO:0000256" key="14">
    <source>
        <dbReference type="PIRSR" id="PIRSR001461-3"/>
    </source>
</evidence>
<sequence length="231" mass="25102">MLIKNQIIRNEGIRMIKVAPSILSADYVNLQKDIEKVEKAGAPYLHIDVMDGTFVPSISYGPGFVKAIRPITNMVLDVHLMVESPEHILPMFIDAGADIIGVQVEATQHIHRALQIIKNGGVKAEVVINPGTPVAMIEPVLHMVDQVLVMTVNPGFGGQKFLPETVDKIAQLNAIKEEKGYNFDIEVDGGVNDKTVVDCYKAGATVAVAGSYVFNAEDPSERIKALEDATK</sequence>
<feature type="binding site" evidence="10 13">
    <location>
        <position position="48"/>
    </location>
    <ligand>
        <name>a divalent metal cation</name>
        <dbReference type="ChEBI" id="CHEBI:60240"/>
    </ligand>
</feature>
<dbReference type="FunFam" id="3.20.20.70:FF:000004">
    <property type="entry name" value="Ribulose-phosphate 3-epimerase"/>
    <property type="match status" value="1"/>
</dbReference>
<reference evidence="15 16" key="1">
    <citation type="submission" date="2011-01" db="EMBL/GenBank/DDBJ databases">
        <authorList>
            <person name="Muzny D."/>
            <person name="Qin X."/>
            <person name="Buhay C."/>
            <person name="Dugan-Rocha S."/>
            <person name="Ding Y."/>
            <person name="Chen G."/>
            <person name="Hawes A."/>
            <person name="Holder M."/>
            <person name="Jhangiani S."/>
            <person name="Johnson A."/>
            <person name="Khan Z."/>
            <person name="Li Z."/>
            <person name="Liu W."/>
            <person name="Liu X."/>
            <person name="Perez L."/>
            <person name="Shen H."/>
            <person name="Wang Q."/>
            <person name="Watt J."/>
            <person name="Xi L."/>
            <person name="Xin Y."/>
            <person name="Zhou J."/>
            <person name="Deng J."/>
            <person name="Jiang H."/>
            <person name="Liu Y."/>
            <person name="Qu J."/>
            <person name="Song X.-Z."/>
            <person name="Zhang L."/>
            <person name="Villasana D."/>
            <person name="Johnson A."/>
            <person name="Liu J."/>
            <person name="Liyanage D."/>
            <person name="Lorensuhewa L."/>
            <person name="Robinson T."/>
            <person name="Song A."/>
            <person name="Song B.-B."/>
            <person name="Dinh H."/>
            <person name="Thornton R."/>
            <person name="Coyle M."/>
            <person name="Francisco L."/>
            <person name="Jackson L."/>
            <person name="Javaid M."/>
            <person name="Korchina V."/>
            <person name="Kovar C."/>
            <person name="Mata R."/>
            <person name="Mathew T."/>
            <person name="Ngo R."/>
            <person name="Nguyen L."/>
            <person name="Nguyen N."/>
            <person name="Okwuonu G."/>
            <person name="Ongeri F."/>
            <person name="Pham C."/>
            <person name="Simmons D."/>
            <person name="Wilczek-Boney K."/>
            <person name="Hale W."/>
            <person name="Jakkamsetti A."/>
            <person name="Pham P."/>
            <person name="Ruth R."/>
            <person name="San Lucas F."/>
            <person name="Warren J."/>
            <person name="Zhang J."/>
            <person name="Zhao Z."/>
            <person name="Zhou C."/>
            <person name="Zhu D."/>
            <person name="Lee S."/>
            <person name="Bess C."/>
            <person name="Blankenburg K."/>
            <person name="Forbes L."/>
            <person name="Fu Q."/>
            <person name="Gubbala S."/>
            <person name="Hirani K."/>
            <person name="Jayaseelan J.C."/>
            <person name="Lara F."/>
            <person name="Munidasa M."/>
            <person name="Palculict T."/>
            <person name="Patil S."/>
            <person name="Pu L.-L."/>
            <person name="Saada N."/>
            <person name="Tang L."/>
            <person name="Weissenberger G."/>
            <person name="Zhu Y."/>
            <person name="Hemphill L."/>
            <person name="Shang Y."/>
            <person name="Youmans B."/>
            <person name="Ayvaz T."/>
            <person name="Ross M."/>
            <person name="Santibanez J."/>
            <person name="Aqrawi P."/>
            <person name="Gross S."/>
            <person name="Joshi V."/>
            <person name="Fowler G."/>
            <person name="Nazareth L."/>
            <person name="Reid J."/>
            <person name="Worley K."/>
            <person name="Petrosino J."/>
            <person name="Highlander S."/>
            <person name="Gibbs R."/>
        </authorList>
    </citation>
    <scope>NUCLEOTIDE SEQUENCE [LARGE SCALE GENOMIC DNA]</scope>
    <source>
        <strain evidence="15 16">MM4-1A</strain>
    </source>
</reference>
<comment type="cofactor">
    <cofactor evidence="4">
        <name>Zn(2+)</name>
        <dbReference type="ChEBI" id="CHEBI:29105"/>
    </cofactor>
</comment>
<dbReference type="Proteomes" id="UP000004335">
    <property type="component" value="Unassembled WGS sequence"/>
</dbReference>
<comment type="pathway">
    <text evidence="10">Carbohydrate degradation.</text>
</comment>
<keyword evidence="13" id="KW-0170">Cobalt</keyword>
<dbReference type="NCBIfam" id="TIGR01163">
    <property type="entry name" value="rpe"/>
    <property type="match status" value="1"/>
</dbReference>
<comment type="catalytic activity">
    <reaction evidence="1 10 11">
        <text>D-ribulose 5-phosphate = D-xylulose 5-phosphate</text>
        <dbReference type="Rhea" id="RHEA:13677"/>
        <dbReference type="ChEBI" id="CHEBI:57737"/>
        <dbReference type="ChEBI" id="CHEBI:58121"/>
        <dbReference type="EC" id="5.1.3.1"/>
    </reaction>
</comment>
<evidence type="ECO:0000256" key="13">
    <source>
        <dbReference type="PIRSR" id="PIRSR001461-2"/>
    </source>
</evidence>
<evidence type="ECO:0000256" key="1">
    <source>
        <dbReference type="ARBA" id="ARBA00001782"/>
    </source>
</evidence>
<dbReference type="CDD" id="cd00429">
    <property type="entry name" value="RPE"/>
    <property type="match status" value="1"/>
</dbReference>
<evidence type="ECO:0000256" key="12">
    <source>
        <dbReference type="PIRSR" id="PIRSR001461-1"/>
    </source>
</evidence>
<evidence type="ECO:0000256" key="9">
    <source>
        <dbReference type="ARBA" id="ARBA00023235"/>
    </source>
</evidence>
<evidence type="ECO:0000256" key="10">
    <source>
        <dbReference type="HAMAP-Rule" id="MF_02227"/>
    </source>
</evidence>
<feature type="active site" description="Proton donor" evidence="10 12">
    <location>
        <position position="188"/>
    </location>
</feature>
<dbReference type="GO" id="GO:0019323">
    <property type="term" value="P:pentose catabolic process"/>
    <property type="evidence" value="ECO:0007669"/>
    <property type="project" value="UniProtKB-UniRule"/>
</dbReference>
<dbReference type="GO" id="GO:0004750">
    <property type="term" value="F:D-ribulose-phosphate 3-epimerase activity"/>
    <property type="evidence" value="ECO:0007669"/>
    <property type="project" value="UniProtKB-UniRule"/>
</dbReference>
<dbReference type="InterPro" id="IPR000056">
    <property type="entry name" value="Ribul_P_3_epim-like"/>
</dbReference>
<dbReference type="GO" id="GO:0005737">
    <property type="term" value="C:cytoplasm"/>
    <property type="evidence" value="ECO:0007669"/>
    <property type="project" value="UniProtKB-ARBA"/>
</dbReference>
<feature type="binding site" evidence="10 14">
    <location>
        <position position="21"/>
    </location>
    <ligand>
        <name>substrate</name>
    </ligand>
</feature>
<accession>A0A828RED4</accession>
<dbReference type="SUPFAM" id="SSF51366">
    <property type="entry name" value="Ribulose-phoshate binding barrel"/>
    <property type="match status" value="1"/>
</dbReference>
<comment type="caution">
    <text evidence="15">The sequence shown here is derived from an EMBL/GenBank/DDBJ whole genome shotgun (WGS) entry which is preliminary data.</text>
</comment>
<evidence type="ECO:0000256" key="2">
    <source>
        <dbReference type="ARBA" id="ARBA00001936"/>
    </source>
</evidence>
<evidence type="ECO:0000256" key="5">
    <source>
        <dbReference type="ARBA" id="ARBA00001954"/>
    </source>
</evidence>
<feature type="binding site" evidence="10 14">
    <location>
        <begin position="210"/>
        <end position="211"/>
    </location>
    <ligand>
        <name>substrate</name>
    </ligand>
</feature>
<name>A0A828RED4_LIMRT</name>
<dbReference type="InterPro" id="IPR011060">
    <property type="entry name" value="RibuloseP-bd_barrel"/>
</dbReference>
<dbReference type="HAMAP" id="MF_02227">
    <property type="entry name" value="RPE"/>
    <property type="match status" value="1"/>
</dbReference>
<dbReference type="PROSITE" id="PS01086">
    <property type="entry name" value="RIBUL_P_3_EPIMER_2"/>
    <property type="match status" value="1"/>
</dbReference>
<feature type="binding site" evidence="10 14">
    <location>
        <position position="79"/>
    </location>
    <ligand>
        <name>substrate</name>
    </ligand>
</feature>
<evidence type="ECO:0000256" key="4">
    <source>
        <dbReference type="ARBA" id="ARBA00001947"/>
    </source>
</evidence>
<keyword evidence="8 10" id="KW-0479">Metal-binding</keyword>
<evidence type="ECO:0000256" key="3">
    <source>
        <dbReference type="ARBA" id="ARBA00001941"/>
    </source>
</evidence>
<dbReference type="Pfam" id="PF00834">
    <property type="entry name" value="Ribul_P_3_epim"/>
    <property type="match status" value="1"/>
</dbReference>
<keyword evidence="13" id="KW-0862">Zinc</keyword>
<keyword evidence="10 11" id="KW-0119">Carbohydrate metabolism</keyword>
<dbReference type="GO" id="GO:0046872">
    <property type="term" value="F:metal ion binding"/>
    <property type="evidence" value="ECO:0007669"/>
    <property type="project" value="UniProtKB-UniRule"/>
</dbReference>
<evidence type="ECO:0000256" key="7">
    <source>
        <dbReference type="ARBA" id="ARBA00013188"/>
    </source>
</evidence>
<comment type="cofactor">
    <cofactor evidence="2">
        <name>Mn(2+)</name>
        <dbReference type="ChEBI" id="CHEBI:29035"/>
    </cofactor>
</comment>
<dbReference type="NCBIfam" id="NF004076">
    <property type="entry name" value="PRK05581.1-4"/>
    <property type="match status" value="1"/>
</dbReference>
<feature type="active site" description="Proton acceptor" evidence="10 12">
    <location>
        <position position="48"/>
    </location>
</feature>
<dbReference type="EC" id="5.1.3.1" evidence="7 10"/>
<dbReference type="PANTHER" id="PTHR11749">
    <property type="entry name" value="RIBULOSE-5-PHOSPHATE-3-EPIMERASE"/>
    <property type="match status" value="1"/>
</dbReference>
<comment type="cofactor">
    <cofactor evidence="3">
        <name>Co(2+)</name>
        <dbReference type="ChEBI" id="CHEBI:48828"/>
    </cofactor>
</comment>
<protein>
    <recommendedName>
        <fullName evidence="7 10">Ribulose-phosphate 3-epimerase</fullName>
        <ecNumber evidence="7 10">5.1.3.1</ecNumber>
    </recommendedName>
</protein>
<dbReference type="AlphaFoldDB" id="A0A828RED4"/>
<feature type="binding site" evidence="10">
    <location>
        <begin position="188"/>
        <end position="190"/>
    </location>
    <ligand>
        <name>substrate</name>
    </ligand>
</feature>
<evidence type="ECO:0000313" key="15">
    <source>
        <dbReference type="EMBL" id="EGC14012.1"/>
    </source>
</evidence>
<feature type="binding site" evidence="14">
    <location>
        <position position="190"/>
    </location>
    <ligand>
        <name>substrate</name>
    </ligand>
</feature>
<feature type="binding site" evidence="10 13">
    <location>
        <position position="188"/>
    </location>
    <ligand>
        <name>a divalent metal cation</name>
        <dbReference type="ChEBI" id="CHEBI:60240"/>
    </ligand>
</feature>
<dbReference type="EMBL" id="ACGX02000007">
    <property type="protein sequence ID" value="EGC14012.1"/>
    <property type="molecule type" value="Genomic_DNA"/>
</dbReference>
<proteinExistence type="inferred from homology"/>
<evidence type="ECO:0000313" key="16">
    <source>
        <dbReference type="Proteomes" id="UP000004335"/>
    </source>
</evidence>
<comment type="cofactor">
    <cofactor evidence="10 13">
        <name>a divalent metal cation</name>
        <dbReference type="ChEBI" id="CHEBI:60240"/>
    </cofactor>
    <text evidence="10 13">Binds 1 divalent metal cation per subunit.</text>
</comment>
<dbReference type="Gene3D" id="3.20.20.70">
    <property type="entry name" value="Aldolase class I"/>
    <property type="match status" value="1"/>
</dbReference>
<dbReference type="PIRSF" id="PIRSF001461">
    <property type="entry name" value="RPE"/>
    <property type="match status" value="1"/>
</dbReference>
<feature type="binding site" evidence="10 13">
    <location>
        <position position="79"/>
    </location>
    <ligand>
        <name>a divalent metal cation</name>
        <dbReference type="ChEBI" id="CHEBI:60240"/>
    </ligand>
</feature>
<dbReference type="GO" id="GO:0006098">
    <property type="term" value="P:pentose-phosphate shunt"/>
    <property type="evidence" value="ECO:0007669"/>
    <property type="project" value="UniProtKB-UniRule"/>
</dbReference>
<feature type="binding site" evidence="10 14">
    <location>
        <begin position="155"/>
        <end position="158"/>
    </location>
    <ligand>
        <name>substrate</name>
    </ligand>
</feature>
<evidence type="ECO:0000256" key="8">
    <source>
        <dbReference type="ARBA" id="ARBA00022723"/>
    </source>
</evidence>
<dbReference type="InterPro" id="IPR013785">
    <property type="entry name" value="Aldolase_TIM"/>
</dbReference>
<evidence type="ECO:0000256" key="11">
    <source>
        <dbReference type="PIRNR" id="PIRNR001461"/>
    </source>
</evidence>
<organism evidence="15 16">
    <name type="scientific">Limosilactobacillus reuteri MM4-1A</name>
    <dbReference type="NCBI Taxonomy" id="548485"/>
    <lineage>
        <taxon>Bacteria</taxon>
        <taxon>Bacillati</taxon>
        <taxon>Bacillota</taxon>
        <taxon>Bacilli</taxon>
        <taxon>Lactobacillales</taxon>
        <taxon>Lactobacillaceae</taxon>
        <taxon>Limosilactobacillus</taxon>
    </lineage>
</organism>
<comment type="similarity">
    <text evidence="6 10 11">Belongs to the ribulose-phosphate 3-epimerase family.</text>
</comment>
<comment type="function">
    <text evidence="10">Catalyzes the reversible epimerization of D-ribulose 5-phosphate to D-xylulose 5-phosphate.</text>
</comment>
<dbReference type="InterPro" id="IPR026019">
    <property type="entry name" value="Ribul_P_3_epim"/>
</dbReference>
<feature type="binding site" evidence="10 13">
    <location>
        <position position="46"/>
    </location>
    <ligand>
        <name>a divalent metal cation</name>
        <dbReference type="ChEBI" id="CHEBI:60240"/>
    </ligand>
</feature>
<keyword evidence="13" id="KW-0464">Manganese</keyword>
<comment type="cofactor">
    <cofactor evidence="5">
        <name>Fe(2+)</name>
        <dbReference type="ChEBI" id="CHEBI:29033"/>
    </cofactor>
</comment>